<proteinExistence type="predicted"/>
<dbReference type="InterPro" id="IPR008554">
    <property type="entry name" value="Glutaredoxin-like"/>
</dbReference>
<name>A0ABW2ERR7_9BACI</name>
<accession>A0ABW2ERR7</accession>
<dbReference type="SUPFAM" id="SSF52833">
    <property type="entry name" value="Thioredoxin-like"/>
    <property type="match status" value="1"/>
</dbReference>
<sequence>MNEVTIYLKENCKLCEEVKALVEILEMDYEILVKEVNILGNNELEQKYLLELPVLLVNGEELEYRQIDIFSIRDRLH</sequence>
<dbReference type="Gene3D" id="3.40.30.10">
    <property type="entry name" value="Glutaredoxin"/>
    <property type="match status" value="1"/>
</dbReference>
<reference evidence="2" key="1">
    <citation type="journal article" date="2019" name="Int. J. Syst. Evol. Microbiol.">
        <title>The Global Catalogue of Microorganisms (GCM) 10K type strain sequencing project: providing services to taxonomists for standard genome sequencing and annotation.</title>
        <authorList>
            <consortium name="The Broad Institute Genomics Platform"/>
            <consortium name="The Broad Institute Genome Sequencing Center for Infectious Disease"/>
            <person name="Wu L."/>
            <person name="Ma J."/>
        </authorList>
    </citation>
    <scope>NUCLEOTIDE SEQUENCE [LARGE SCALE GENOMIC DNA]</scope>
    <source>
        <strain evidence="2">CGMCC 4.1621</strain>
    </source>
</reference>
<dbReference type="Proteomes" id="UP001596410">
    <property type="component" value="Unassembled WGS sequence"/>
</dbReference>
<dbReference type="EMBL" id="JBHSZV010000062">
    <property type="protein sequence ID" value="MFC7064086.1"/>
    <property type="molecule type" value="Genomic_DNA"/>
</dbReference>
<protein>
    <submittedName>
        <fullName evidence="1">Glutaredoxin family protein</fullName>
    </submittedName>
</protein>
<dbReference type="Pfam" id="PF05768">
    <property type="entry name" value="Glrx-like"/>
    <property type="match status" value="1"/>
</dbReference>
<dbReference type="RefSeq" id="WP_204708299.1">
    <property type="nucleotide sequence ID" value="NZ_JBHSZV010000062.1"/>
</dbReference>
<dbReference type="InterPro" id="IPR036249">
    <property type="entry name" value="Thioredoxin-like_sf"/>
</dbReference>
<organism evidence="1 2">
    <name type="scientific">Halobacillus seohaensis</name>
    <dbReference type="NCBI Taxonomy" id="447421"/>
    <lineage>
        <taxon>Bacteria</taxon>
        <taxon>Bacillati</taxon>
        <taxon>Bacillota</taxon>
        <taxon>Bacilli</taxon>
        <taxon>Bacillales</taxon>
        <taxon>Bacillaceae</taxon>
        <taxon>Halobacillus</taxon>
    </lineage>
</organism>
<keyword evidence="2" id="KW-1185">Reference proteome</keyword>
<comment type="caution">
    <text evidence="1">The sequence shown here is derived from an EMBL/GenBank/DDBJ whole genome shotgun (WGS) entry which is preliminary data.</text>
</comment>
<evidence type="ECO:0000313" key="2">
    <source>
        <dbReference type="Proteomes" id="UP001596410"/>
    </source>
</evidence>
<gene>
    <name evidence="1" type="ORF">ACFQIC_20020</name>
</gene>
<evidence type="ECO:0000313" key="1">
    <source>
        <dbReference type="EMBL" id="MFC7064086.1"/>
    </source>
</evidence>